<keyword evidence="3" id="KW-1185">Reference proteome</keyword>
<dbReference type="Proteomes" id="UP000297527">
    <property type="component" value="Unassembled WGS sequence"/>
</dbReference>
<dbReference type="AlphaFoldDB" id="A0A4Z1HDA5"/>
<feature type="compositionally biased region" description="Basic and acidic residues" evidence="1">
    <location>
        <begin position="1"/>
        <end position="18"/>
    </location>
</feature>
<dbReference type="EMBL" id="PQXN01000395">
    <property type="protein sequence ID" value="TGO45392.1"/>
    <property type="molecule type" value="Genomic_DNA"/>
</dbReference>
<protein>
    <submittedName>
        <fullName evidence="2">Uncharacterized protein</fullName>
    </submittedName>
</protein>
<evidence type="ECO:0000313" key="3">
    <source>
        <dbReference type="Proteomes" id="UP000297527"/>
    </source>
</evidence>
<evidence type="ECO:0000313" key="2">
    <source>
        <dbReference type="EMBL" id="TGO45392.1"/>
    </source>
</evidence>
<organism evidence="2 3">
    <name type="scientific">Botryotinia convoluta</name>
    <dbReference type="NCBI Taxonomy" id="54673"/>
    <lineage>
        <taxon>Eukaryota</taxon>
        <taxon>Fungi</taxon>
        <taxon>Dikarya</taxon>
        <taxon>Ascomycota</taxon>
        <taxon>Pezizomycotina</taxon>
        <taxon>Leotiomycetes</taxon>
        <taxon>Helotiales</taxon>
        <taxon>Sclerotiniaceae</taxon>
        <taxon>Botryotinia</taxon>
    </lineage>
</organism>
<comment type="caution">
    <text evidence="2">The sequence shown here is derived from an EMBL/GenBank/DDBJ whole genome shotgun (WGS) entry which is preliminary data.</text>
</comment>
<accession>A0A4Z1HDA5</accession>
<dbReference type="OrthoDB" id="3473305at2759"/>
<name>A0A4Z1HDA5_9HELO</name>
<reference evidence="2 3" key="1">
    <citation type="submission" date="2017-12" db="EMBL/GenBank/DDBJ databases">
        <title>Comparative genomics of Botrytis spp.</title>
        <authorList>
            <person name="Valero-Jimenez C.A."/>
            <person name="Tapia P."/>
            <person name="Veloso J."/>
            <person name="Silva-Moreno E."/>
            <person name="Staats M."/>
            <person name="Valdes J.H."/>
            <person name="Van Kan J.A.L."/>
        </authorList>
    </citation>
    <scope>NUCLEOTIDE SEQUENCE [LARGE SCALE GENOMIC DNA]</scope>
    <source>
        <strain evidence="2 3">MUCL11595</strain>
    </source>
</reference>
<sequence>MSEHHPLSNSHTENKEDIPLPTSQGNQPTSTTLQYIMAAPFDSSLPKGYEAAEPTKALNSTENPILINDDDSNQSNTDQTKDLIIPSAKWKGKGKATEADYTCWEQEINAARTLLTLNLDIWAWSLGPKILWDNEEQRIVEDPRNCSGGVRWKPFKFITTQIVPPILHVSFLSRYIGLKYYRIGFGCNLGMPEIPSEEYSTFEPRIYYHKTDLDWRGIVPDPNPIDEMLMFFANNHGDEFLTRASKIYLYYFTDYICKRGPRDFRFTPLVAGVDLDFSIDNLLEEAEFDLRSDDHEQYDLHQRWEEWLRYGGLTWLKDGGPKPDWIQTDNLTAYDRERNTFFMTLKPWEEEEFIKRGVPNIGVNSRFWIPGIPEIHYMNLEIHG</sequence>
<proteinExistence type="predicted"/>
<feature type="region of interest" description="Disordered" evidence="1">
    <location>
        <begin position="1"/>
        <end position="29"/>
    </location>
</feature>
<gene>
    <name evidence="2" type="ORF">BCON_0397g00020</name>
</gene>
<evidence type="ECO:0000256" key="1">
    <source>
        <dbReference type="SAM" id="MobiDB-lite"/>
    </source>
</evidence>